<proteinExistence type="predicted"/>
<keyword evidence="1" id="KW-0472">Membrane</keyword>
<organism evidence="2 3">
    <name type="scientific">Pseudonocardia humida</name>
    <dbReference type="NCBI Taxonomy" id="2800819"/>
    <lineage>
        <taxon>Bacteria</taxon>
        <taxon>Bacillati</taxon>
        <taxon>Actinomycetota</taxon>
        <taxon>Actinomycetes</taxon>
        <taxon>Pseudonocardiales</taxon>
        <taxon>Pseudonocardiaceae</taxon>
        <taxon>Pseudonocardia</taxon>
    </lineage>
</organism>
<dbReference type="RefSeq" id="WP_252437542.1">
    <property type="nucleotide sequence ID" value="NZ_JAGSOV010000023.1"/>
</dbReference>
<gene>
    <name evidence="2" type="ORF">KDL28_11235</name>
</gene>
<reference evidence="2" key="1">
    <citation type="submission" date="2021-04" db="EMBL/GenBank/DDBJ databases">
        <title>Pseudonocardia sp. nov., isolated from sandy soil of mangrove forest.</title>
        <authorList>
            <person name="Zan Z."/>
            <person name="Huang R."/>
            <person name="Liu W."/>
        </authorList>
    </citation>
    <scope>NUCLEOTIDE SEQUENCE</scope>
    <source>
        <strain evidence="2">S2-4</strain>
    </source>
</reference>
<name>A0ABT0ZYC7_9PSEU</name>
<evidence type="ECO:0008006" key="4">
    <source>
        <dbReference type="Google" id="ProtNLM"/>
    </source>
</evidence>
<keyword evidence="1" id="KW-0812">Transmembrane</keyword>
<dbReference type="Proteomes" id="UP001165283">
    <property type="component" value="Unassembled WGS sequence"/>
</dbReference>
<accession>A0ABT0ZYC7</accession>
<evidence type="ECO:0000313" key="2">
    <source>
        <dbReference type="EMBL" id="MCO1655624.1"/>
    </source>
</evidence>
<protein>
    <recommendedName>
        <fullName evidence="4">Integral membrane protein</fullName>
    </recommendedName>
</protein>
<sequence>MSAPTPGAVRRLRSAAFAVSAVGLAVGAHVTAGGALPALPLVVGLVALVEASATAMARRRRGTAGTAAGLVVAQALLHFAFAADSPHAGHGHMAHGGQFGGANAPTMLAAHALAAVVLGFLLSHGDRMAEWAVGLLVPIAVVAPFRPRASVRVLLVAPVTAALGRWVVGLHDVGRRGPPRAPAAVRA</sequence>
<evidence type="ECO:0000256" key="1">
    <source>
        <dbReference type="SAM" id="Phobius"/>
    </source>
</evidence>
<feature type="transmembrane region" description="Helical" evidence="1">
    <location>
        <begin position="12"/>
        <end position="32"/>
    </location>
</feature>
<dbReference type="EMBL" id="JAGSOV010000023">
    <property type="protein sequence ID" value="MCO1655624.1"/>
    <property type="molecule type" value="Genomic_DNA"/>
</dbReference>
<keyword evidence="3" id="KW-1185">Reference proteome</keyword>
<evidence type="ECO:0000313" key="3">
    <source>
        <dbReference type="Proteomes" id="UP001165283"/>
    </source>
</evidence>
<keyword evidence="1" id="KW-1133">Transmembrane helix</keyword>
<comment type="caution">
    <text evidence="2">The sequence shown here is derived from an EMBL/GenBank/DDBJ whole genome shotgun (WGS) entry which is preliminary data.</text>
</comment>
<feature type="transmembrane region" description="Helical" evidence="1">
    <location>
        <begin position="64"/>
        <end position="82"/>
    </location>
</feature>
<feature type="transmembrane region" description="Helical" evidence="1">
    <location>
        <begin position="102"/>
        <end position="121"/>
    </location>
</feature>